<dbReference type="AlphaFoldDB" id="A0A1S4B2U8"/>
<accession>A0A1S4B2U8</accession>
<feature type="transmembrane region" description="Helical" evidence="5">
    <location>
        <begin position="57"/>
        <end position="78"/>
    </location>
</feature>
<keyword evidence="4 5" id="KW-0472">Membrane</keyword>
<protein>
    <submittedName>
        <fullName evidence="7">Pleiotropic drug resistance protein 1-like</fullName>
    </submittedName>
</protein>
<dbReference type="PaxDb" id="4097-A0A1S4B2U8"/>
<feature type="transmembrane region" description="Helical" evidence="5">
    <location>
        <begin position="98"/>
        <end position="116"/>
    </location>
</feature>
<feature type="transmembrane region" description="Helical" evidence="5">
    <location>
        <begin position="280"/>
        <end position="303"/>
    </location>
</feature>
<evidence type="ECO:0000256" key="5">
    <source>
        <dbReference type="SAM" id="Phobius"/>
    </source>
</evidence>
<evidence type="ECO:0000259" key="6">
    <source>
        <dbReference type="Pfam" id="PF01061"/>
    </source>
</evidence>
<feature type="transmembrane region" description="Helical" evidence="5">
    <location>
        <begin position="235"/>
        <end position="254"/>
    </location>
</feature>
<keyword evidence="3 5" id="KW-1133">Transmembrane helix</keyword>
<organism evidence="7">
    <name type="scientific">Nicotiana tabacum</name>
    <name type="common">Common tobacco</name>
    <dbReference type="NCBI Taxonomy" id="4097"/>
    <lineage>
        <taxon>Eukaryota</taxon>
        <taxon>Viridiplantae</taxon>
        <taxon>Streptophyta</taxon>
        <taxon>Embryophyta</taxon>
        <taxon>Tracheophyta</taxon>
        <taxon>Spermatophyta</taxon>
        <taxon>Magnoliopsida</taxon>
        <taxon>eudicotyledons</taxon>
        <taxon>Gunneridae</taxon>
        <taxon>Pentapetalae</taxon>
        <taxon>asterids</taxon>
        <taxon>lamiids</taxon>
        <taxon>Solanales</taxon>
        <taxon>Solanaceae</taxon>
        <taxon>Nicotianoideae</taxon>
        <taxon>Nicotianeae</taxon>
        <taxon>Nicotiana</taxon>
    </lineage>
</organism>
<feature type="transmembrane region" description="Helical" evidence="5">
    <location>
        <begin position="128"/>
        <end position="144"/>
    </location>
</feature>
<reference evidence="7" key="1">
    <citation type="submission" date="2025-08" db="UniProtKB">
        <authorList>
            <consortium name="RefSeq"/>
        </authorList>
    </citation>
    <scope>IDENTIFICATION</scope>
</reference>
<dbReference type="KEGG" id="nta:107803871"/>
<comment type="subcellular location">
    <subcellularLocation>
        <location evidence="1">Membrane</location>
        <topology evidence="1">Multi-pass membrane protein</topology>
    </subcellularLocation>
</comment>
<feature type="non-terminal residue" evidence="7">
    <location>
        <position position="1"/>
    </location>
</feature>
<dbReference type="PANTHER" id="PTHR48040:SF20">
    <property type="entry name" value="PLEIOTROPIC DRUG RESISTANCE PROTEIN 1"/>
    <property type="match status" value="1"/>
</dbReference>
<dbReference type="OMA" id="VLFIRIE"/>
<gene>
    <name evidence="7" type="primary">LOC107803871</name>
</gene>
<feature type="transmembrane region" description="Helical" evidence="5">
    <location>
        <begin position="150"/>
        <end position="166"/>
    </location>
</feature>
<name>A0A1S4B2U8_TOBAC</name>
<keyword evidence="2 5" id="KW-0812">Transmembrane</keyword>
<evidence type="ECO:0000256" key="4">
    <source>
        <dbReference type="ARBA" id="ARBA00023136"/>
    </source>
</evidence>
<dbReference type="OrthoDB" id="1295312at2759"/>
<dbReference type="Pfam" id="PF01061">
    <property type="entry name" value="ABC2_membrane"/>
    <property type="match status" value="1"/>
</dbReference>
<evidence type="ECO:0000256" key="1">
    <source>
        <dbReference type="ARBA" id="ARBA00004141"/>
    </source>
</evidence>
<dbReference type="PANTHER" id="PTHR48040">
    <property type="entry name" value="PLEIOTROPIC DRUG RESISTANCE PROTEIN 1-LIKE ISOFORM X1"/>
    <property type="match status" value="1"/>
</dbReference>
<proteinExistence type="predicted"/>
<evidence type="ECO:0000256" key="2">
    <source>
        <dbReference type="ARBA" id="ARBA00022692"/>
    </source>
</evidence>
<evidence type="ECO:0000313" key="7">
    <source>
        <dbReference type="RefSeq" id="XP_016483151.1"/>
    </source>
</evidence>
<dbReference type="InterPro" id="IPR013525">
    <property type="entry name" value="ABC2_TM"/>
</dbReference>
<feature type="transmembrane region" description="Helical" evidence="5">
    <location>
        <begin position="203"/>
        <end position="223"/>
    </location>
</feature>
<feature type="transmembrane region" description="Helical" evidence="5">
    <location>
        <begin position="173"/>
        <end position="197"/>
    </location>
</feature>
<dbReference type="STRING" id="4097.A0A1S4B2U8"/>
<evidence type="ECO:0000256" key="3">
    <source>
        <dbReference type="ARBA" id="ARBA00022989"/>
    </source>
</evidence>
<dbReference type="RefSeq" id="XP_016483151.1">
    <property type="nucleotide sequence ID" value="XM_016627665.1"/>
</dbReference>
<dbReference type="GO" id="GO:0016020">
    <property type="term" value="C:membrane"/>
    <property type="evidence" value="ECO:0007669"/>
    <property type="project" value="UniProtKB-SubCell"/>
</dbReference>
<dbReference type="GO" id="GO:0140359">
    <property type="term" value="F:ABC-type transporter activity"/>
    <property type="evidence" value="ECO:0007669"/>
    <property type="project" value="InterPro"/>
</dbReference>
<sequence length="311" mass="36516">YKRSDLYRRNKVLISELSVSRPGTKDLYFDSQYSQPFWTQCMACLWKQHWSYWRNPAYTAVRLLFTVFVALAIGTMFWDLGTKVGKSQDVFNAMGSMYAAVFFLGFQNTASVLPVVAIERTVFYRERAAGMYSAFPYAFGQVFIEMPYVFVQAVLYGVIVYAMIGFEWTVTKFFWYLFITYFTLLYFTFYGLMSVAVTPNQHIAQIVALFFFAMWNLFSGFIIPRPRMAIWWRWYYWGCPVSWTLYGLVVSQFGDLQNKITDNETVEQFLRRYFGFKHDFLGVVAVVTVAYAVVFAFTFALAIKVFNFQKR</sequence>
<feature type="domain" description="ABC-2 type transporter transmembrane" evidence="6">
    <location>
        <begin position="39"/>
        <end position="253"/>
    </location>
</feature>